<evidence type="ECO:0000313" key="3">
    <source>
        <dbReference type="EMBL" id="QKG69980.1"/>
    </source>
</evidence>
<dbReference type="PANTHER" id="PTHR37828">
    <property type="entry name" value="GSR2449 PROTEIN"/>
    <property type="match status" value="1"/>
</dbReference>
<dbReference type="EMBL" id="CP053921">
    <property type="protein sequence ID" value="QKG69980.1"/>
    <property type="molecule type" value="Genomic_DNA"/>
</dbReference>
<dbReference type="Pfam" id="PF03795">
    <property type="entry name" value="YCII"/>
    <property type="match status" value="1"/>
</dbReference>
<dbReference type="Gene3D" id="3.30.70.1060">
    <property type="entry name" value="Dimeric alpha+beta barrel"/>
    <property type="match status" value="1"/>
</dbReference>
<reference evidence="3 4" key="1">
    <citation type="submission" date="2020-05" db="EMBL/GenBank/DDBJ databases">
        <title>Erythrobacter mangrovi sp. nov., isolated from rhizosphere soil of mangrove plant (Kandelia candel).</title>
        <authorList>
            <person name="Ye Y.H."/>
        </authorList>
    </citation>
    <scope>NUCLEOTIDE SEQUENCE [LARGE SCALE GENOMIC DNA]</scope>
    <source>
        <strain evidence="3 4">EB310</strain>
    </source>
</reference>
<dbReference type="SUPFAM" id="SSF54909">
    <property type="entry name" value="Dimeric alpha+beta barrel"/>
    <property type="match status" value="1"/>
</dbReference>
<dbReference type="Proteomes" id="UP000504693">
    <property type="component" value="Chromosome"/>
</dbReference>
<name>A0A7D3X985_9SPHN</name>
<comment type="similarity">
    <text evidence="1">Belongs to the YciI family.</text>
</comment>
<organism evidence="3 4">
    <name type="scientific">Erythrobacter mangrovi</name>
    <dbReference type="NCBI Taxonomy" id="2739433"/>
    <lineage>
        <taxon>Bacteria</taxon>
        <taxon>Pseudomonadati</taxon>
        <taxon>Pseudomonadota</taxon>
        <taxon>Alphaproteobacteria</taxon>
        <taxon>Sphingomonadales</taxon>
        <taxon>Erythrobacteraceae</taxon>
        <taxon>Erythrobacter/Porphyrobacter group</taxon>
        <taxon>Erythrobacter</taxon>
    </lineage>
</organism>
<evidence type="ECO:0000313" key="4">
    <source>
        <dbReference type="Proteomes" id="UP000504693"/>
    </source>
</evidence>
<proteinExistence type="inferred from homology"/>
<dbReference type="AlphaFoldDB" id="A0A7D3X985"/>
<feature type="domain" description="YCII-related" evidence="2">
    <location>
        <begin position="4"/>
        <end position="75"/>
    </location>
</feature>
<dbReference type="PANTHER" id="PTHR37828:SF1">
    <property type="entry name" value="YCII-RELATED DOMAIN-CONTAINING PROTEIN"/>
    <property type="match status" value="1"/>
</dbReference>
<accession>A0A7D3X985</accession>
<protein>
    <recommendedName>
        <fullName evidence="2">YCII-related domain-containing protein</fullName>
    </recommendedName>
</protein>
<evidence type="ECO:0000256" key="1">
    <source>
        <dbReference type="ARBA" id="ARBA00007689"/>
    </source>
</evidence>
<sequence length="98" mass="10717">MKVILMRLSENSGEAPKHMAAHNEWIAKGFDDGVFLLIGSLQSAKGGMILAAGEDNDALQRRIAADPFVREGIVDVELHDAKPFRSDPRLSFILEEAA</sequence>
<gene>
    <name evidence="3" type="ORF">HQR01_00550</name>
</gene>
<dbReference type="KEGG" id="emv:HQR01_00550"/>
<dbReference type="RefSeq" id="WP_173211867.1">
    <property type="nucleotide sequence ID" value="NZ_CP053921.1"/>
</dbReference>
<evidence type="ECO:0000259" key="2">
    <source>
        <dbReference type="Pfam" id="PF03795"/>
    </source>
</evidence>
<dbReference type="InterPro" id="IPR011008">
    <property type="entry name" value="Dimeric_a/b-barrel"/>
</dbReference>
<keyword evidence="4" id="KW-1185">Reference proteome</keyword>
<dbReference type="InterPro" id="IPR005545">
    <property type="entry name" value="YCII"/>
</dbReference>